<gene>
    <name evidence="2" type="ORF">SYYSPA8_25315</name>
</gene>
<evidence type="ECO:0000313" key="2">
    <source>
        <dbReference type="EMBL" id="GLF97682.1"/>
    </source>
</evidence>
<feature type="region of interest" description="Disordered" evidence="1">
    <location>
        <begin position="84"/>
        <end position="108"/>
    </location>
</feature>
<protein>
    <submittedName>
        <fullName evidence="2">Uncharacterized protein</fullName>
    </submittedName>
</protein>
<evidence type="ECO:0000313" key="3">
    <source>
        <dbReference type="Proteomes" id="UP001291653"/>
    </source>
</evidence>
<proteinExistence type="predicted"/>
<dbReference type="RefSeq" id="WP_323449657.1">
    <property type="nucleotide sequence ID" value="NZ_BSBI01000011.1"/>
</dbReference>
<organism evidence="2 3">
    <name type="scientific">Streptomyces yaizuensis</name>
    <dbReference type="NCBI Taxonomy" id="2989713"/>
    <lineage>
        <taxon>Bacteria</taxon>
        <taxon>Bacillati</taxon>
        <taxon>Actinomycetota</taxon>
        <taxon>Actinomycetes</taxon>
        <taxon>Kitasatosporales</taxon>
        <taxon>Streptomycetaceae</taxon>
        <taxon>Streptomyces</taxon>
    </lineage>
</organism>
<accession>A0ABQ5P506</accession>
<reference evidence="2 3" key="1">
    <citation type="submission" date="2022-10" db="EMBL/GenBank/DDBJ databases">
        <title>Draft genome sequence of Streptomyces sp. YSPA8.</title>
        <authorList>
            <person name="Moriuchi R."/>
            <person name="Dohra H."/>
            <person name="Yamamura H."/>
            <person name="Kodani S."/>
        </authorList>
    </citation>
    <scope>NUCLEOTIDE SEQUENCE [LARGE SCALE GENOMIC DNA]</scope>
    <source>
        <strain evidence="2 3">YSPA8</strain>
    </source>
</reference>
<feature type="compositionally biased region" description="Low complexity" evidence="1">
    <location>
        <begin position="250"/>
        <end position="263"/>
    </location>
</feature>
<comment type="caution">
    <text evidence="2">The sequence shown here is derived from an EMBL/GenBank/DDBJ whole genome shotgun (WGS) entry which is preliminary data.</text>
</comment>
<dbReference type="EMBL" id="BSBI01000011">
    <property type="protein sequence ID" value="GLF97682.1"/>
    <property type="molecule type" value="Genomic_DNA"/>
</dbReference>
<evidence type="ECO:0000256" key="1">
    <source>
        <dbReference type="SAM" id="MobiDB-lite"/>
    </source>
</evidence>
<keyword evidence="3" id="KW-1185">Reference proteome</keyword>
<sequence length="269" mass="28884">MSGGTMAERVLAQLIADAVPTPAPPPPRRSERLRLWLLGRWRRPALMLSGLASGTLVVLVLTPPVRAEVADWFGFGGVQVRYDPPRSGGHTSSAPSADPSDPSDPRVPWCGSTVARSDAERRAGFRVRVPEALGEPDAVSVTAGPSGRSLVSLCWRERGRTIRLDQFPGRIGFGFAKTVTAPPHWLSIGDSEALWFDRPHRLKSALQDDRGGEWPQSGREAGPTLLWIDEEDGITLRLEGVREQARAEEIAASAADTGTDADGGSAGLE</sequence>
<dbReference type="Proteomes" id="UP001291653">
    <property type="component" value="Unassembled WGS sequence"/>
</dbReference>
<name>A0ABQ5P506_9ACTN</name>
<feature type="region of interest" description="Disordered" evidence="1">
    <location>
        <begin position="247"/>
        <end position="269"/>
    </location>
</feature>